<dbReference type="AlphaFoldDB" id="A0A1H5S8P6"/>
<dbReference type="PANTHER" id="PTHR20857">
    <property type="entry name" value="THIAMINE-PHOSPHATE PYROPHOSPHORYLASE"/>
    <property type="match status" value="1"/>
</dbReference>
<comment type="pathway">
    <text evidence="1">Cofactor biosynthesis; thiamine diphosphate biosynthesis.</text>
</comment>
<dbReference type="Gene3D" id="3.20.20.70">
    <property type="entry name" value="Aldolase class I"/>
    <property type="match status" value="1"/>
</dbReference>
<dbReference type="InterPro" id="IPR013785">
    <property type="entry name" value="Aldolase_TIM"/>
</dbReference>
<dbReference type="InterPro" id="IPR022998">
    <property type="entry name" value="ThiamineP_synth_TenI"/>
</dbReference>
<evidence type="ECO:0000256" key="2">
    <source>
        <dbReference type="ARBA" id="ARBA00022977"/>
    </source>
</evidence>
<evidence type="ECO:0000313" key="4">
    <source>
        <dbReference type="EMBL" id="SEF46820.1"/>
    </source>
</evidence>
<evidence type="ECO:0000259" key="3">
    <source>
        <dbReference type="Pfam" id="PF02581"/>
    </source>
</evidence>
<dbReference type="InterPro" id="IPR036206">
    <property type="entry name" value="ThiamineP_synth_sf"/>
</dbReference>
<evidence type="ECO:0000256" key="1">
    <source>
        <dbReference type="ARBA" id="ARBA00004948"/>
    </source>
</evidence>
<dbReference type="EMBL" id="FNUL01000002">
    <property type="protein sequence ID" value="SEF46820.1"/>
    <property type="molecule type" value="Genomic_DNA"/>
</dbReference>
<name>A0A1H5S8P6_9FIRM</name>
<keyword evidence="2" id="KW-0784">Thiamine biosynthesis</keyword>
<gene>
    <name evidence="4" type="ORF">SAMN05216537_102113</name>
</gene>
<dbReference type="CDD" id="cd00564">
    <property type="entry name" value="TMP_TenI"/>
    <property type="match status" value="1"/>
</dbReference>
<proteinExistence type="predicted"/>
<dbReference type="GO" id="GO:0009228">
    <property type="term" value="P:thiamine biosynthetic process"/>
    <property type="evidence" value="ECO:0007669"/>
    <property type="project" value="UniProtKB-KW"/>
</dbReference>
<dbReference type="GO" id="GO:0004789">
    <property type="term" value="F:thiamine-phosphate diphosphorylase activity"/>
    <property type="evidence" value="ECO:0007669"/>
    <property type="project" value="TreeGrafter"/>
</dbReference>
<feature type="domain" description="Thiamine phosphate synthase/TenI" evidence="3">
    <location>
        <begin position="5"/>
        <end position="170"/>
    </location>
</feature>
<dbReference type="SUPFAM" id="SSF51391">
    <property type="entry name" value="Thiamin phosphate synthase"/>
    <property type="match status" value="1"/>
</dbReference>
<dbReference type="PANTHER" id="PTHR20857:SF15">
    <property type="entry name" value="THIAMINE-PHOSPHATE SYNTHASE"/>
    <property type="match status" value="1"/>
</dbReference>
<sequence>MKDSPDMLILREKDLTKEEYLELARKVKKLVFDMGNPQNGKESYNKTILYLHNNIEAAKVLGIRNIHLSFGEFMKIKDLRIIRPFFDSIGTSVHSLEDIRLCNEAGFDYVFAGHIFETDCKKGLKGRGLDFLREVVTEAKMPVYAIGGIKTSNEELCIEAGAAGVCKMSAYMTI</sequence>
<accession>A0A1H5S8P6</accession>
<dbReference type="GO" id="GO:0005737">
    <property type="term" value="C:cytoplasm"/>
    <property type="evidence" value="ECO:0007669"/>
    <property type="project" value="TreeGrafter"/>
</dbReference>
<organism evidence="4 5">
    <name type="scientific">Lachnospira multipara</name>
    <dbReference type="NCBI Taxonomy" id="28051"/>
    <lineage>
        <taxon>Bacteria</taxon>
        <taxon>Bacillati</taxon>
        <taxon>Bacillota</taxon>
        <taxon>Clostridia</taxon>
        <taxon>Lachnospirales</taxon>
        <taxon>Lachnospiraceae</taxon>
        <taxon>Lachnospira</taxon>
    </lineage>
</organism>
<evidence type="ECO:0000313" key="5">
    <source>
        <dbReference type="Proteomes" id="UP000236726"/>
    </source>
</evidence>
<dbReference type="Proteomes" id="UP000236726">
    <property type="component" value="Unassembled WGS sequence"/>
</dbReference>
<dbReference type="Pfam" id="PF02581">
    <property type="entry name" value="TMP-TENI"/>
    <property type="match status" value="1"/>
</dbReference>
<keyword evidence="5" id="KW-1185">Reference proteome</keyword>
<reference evidence="4 5" key="1">
    <citation type="submission" date="2016-10" db="EMBL/GenBank/DDBJ databases">
        <authorList>
            <person name="de Groot N.N."/>
        </authorList>
    </citation>
    <scope>NUCLEOTIDE SEQUENCE [LARGE SCALE GENOMIC DNA]</scope>
    <source>
        <strain evidence="4 5">D15d</strain>
    </source>
</reference>
<protein>
    <submittedName>
        <fullName evidence="4">Thiamine-phosphate pyrophosphorylase</fullName>
    </submittedName>
</protein>